<dbReference type="InterPro" id="IPR019650">
    <property type="entry name" value="DUF2513"/>
</dbReference>
<reference evidence="1 2" key="1">
    <citation type="submission" date="2018-08" db="EMBL/GenBank/DDBJ databases">
        <title>A genome reference for cultivated species of the human gut microbiota.</title>
        <authorList>
            <person name="Zou Y."/>
            <person name="Xue W."/>
            <person name="Luo G."/>
        </authorList>
    </citation>
    <scope>NUCLEOTIDE SEQUENCE [LARGE SCALE GENOMIC DNA]</scope>
    <source>
        <strain evidence="1 2">AF39-4</strain>
    </source>
</reference>
<protein>
    <submittedName>
        <fullName evidence="1">DUF2513 domain-containing protein</fullName>
    </submittedName>
</protein>
<organism evidence="1 2">
    <name type="scientific">Blautia obeum</name>
    <dbReference type="NCBI Taxonomy" id="40520"/>
    <lineage>
        <taxon>Bacteria</taxon>
        <taxon>Bacillati</taxon>
        <taxon>Bacillota</taxon>
        <taxon>Clostridia</taxon>
        <taxon>Lachnospirales</taxon>
        <taxon>Lachnospiraceae</taxon>
        <taxon>Blautia</taxon>
    </lineage>
</organism>
<proteinExistence type="predicted"/>
<comment type="caution">
    <text evidence="1">The sequence shown here is derived from an EMBL/GenBank/DDBJ whole genome shotgun (WGS) entry which is preliminary data.</text>
</comment>
<dbReference type="Proteomes" id="UP000284267">
    <property type="component" value="Unassembled WGS sequence"/>
</dbReference>
<evidence type="ECO:0000313" key="1">
    <source>
        <dbReference type="EMBL" id="RHK98158.1"/>
    </source>
</evidence>
<gene>
    <name evidence="1" type="ORF">DW040_02290</name>
</gene>
<dbReference type="EMBL" id="QROE01000001">
    <property type="protein sequence ID" value="RHK98158.1"/>
    <property type="molecule type" value="Genomic_DNA"/>
</dbReference>
<dbReference type="RefSeq" id="WP_118367415.1">
    <property type="nucleotide sequence ID" value="NZ_CABJDZ010000001.1"/>
</dbReference>
<name>A0A415HVC3_9FIRM</name>
<sequence>MKLNLDCIKDVMVFLEDNLTDDNAFVPNQIYESLEKYSYEDVEYTVKALLSEKWIAGIVQEIGGLYIVKSITPDGHNYLNAIKDESIYKIIKKHFATAGASTLSFLTVIIKDVLVKYADKHDAVSVALHYFKNLF</sequence>
<dbReference type="AlphaFoldDB" id="A0A415HVC3"/>
<accession>A0A415HVC3</accession>
<dbReference type="Pfam" id="PF10711">
    <property type="entry name" value="DUF2513"/>
    <property type="match status" value="1"/>
</dbReference>
<evidence type="ECO:0000313" key="2">
    <source>
        <dbReference type="Proteomes" id="UP000284267"/>
    </source>
</evidence>